<keyword evidence="1" id="KW-0472">Membrane</keyword>
<name>A0A1G7PMK9_9RHOB</name>
<evidence type="ECO:0000313" key="2">
    <source>
        <dbReference type="EMBL" id="SDF87428.1"/>
    </source>
</evidence>
<organism evidence="2 3">
    <name type="scientific">Celeribacter baekdonensis</name>
    <dbReference type="NCBI Taxonomy" id="875171"/>
    <lineage>
        <taxon>Bacteria</taxon>
        <taxon>Pseudomonadati</taxon>
        <taxon>Pseudomonadota</taxon>
        <taxon>Alphaproteobacteria</taxon>
        <taxon>Rhodobacterales</taxon>
        <taxon>Roseobacteraceae</taxon>
        <taxon>Celeribacter</taxon>
    </lineage>
</organism>
<dbReference type="Proteomes" id="UP000182284">
    <property type="component" value="Unassembled WGS sequence"/>
</dbReference>
<evidence type="ECO:0008006" key="4">
    <source>
        <dbReference type="Google" id="ProtNLM"/>
    </source>
</evidence>
<dbReference type="AlphaFoldDB" id="A0A1G7PMK9"/>
<evidence type="ECO:0000256" key="1">
    <source>
        <dbReference type="SAM" id="Phobius"/>
    </source>
</evidence>
<evidence type="ECO:0000313" key="3">
    <source>
        <dbReference type="Proteomes" id="UP000182284"/>
    </source>
</evidence>
<gene>
    <name evidence="2" type="ORF">SAMN04488117_10887</name>
</gene>
<dbReference type="EMBL" id="FNBL01000008">
    <property type="protein sequence ID" value="SDF87428.1"/>
    <property type="molecule type" value="Genomic_DNA"/>
</dbReference>
<keyword evidence="1" id="KW-1133">Transmembrane helix</keyword>
<dbReference type="RefSeq" id="WP_074646043.1">
    <property type="nucleotide sequence ID" value="NZ_FNBL01000008.1"/>
</dbReference>
<protein>
    <recommendedName>
        <fullName evidence="4">Apolipoprotein acyltransferase</fullName>
    </recommendedName>
</protein>
<dbReference type="OrthoDB" id="7876494at2"/>
<proteinExistence type="predicted"/>
<keyword evidence="1" id="KW-0812">Transmembrane</keyword>
<sequence length="54" mass="6083">MIVILLALIGGFYGWRIAKKRDGNRLDKLQYAAVYCMVGTMVGLLLTVIIERLI</sequence>
<reference evidence="2 3" key="1">
    <citation type="submission" date="2016-10" db="EMBL/GenBank/DDBJ databases">
        <authorList>
            <person name="de Groot N.N."/>
        </authorList>
    </citation>
    <scope>NUCLEOTIDE SEQUENCE [LARGE SCALE GENOMIC DNA]</scope>
    <source>
        <strain evidence="2 3">DSM 27375</strain>
    </source>
</reference>
<feature type="transmembrane region" description="Helical" evidence="1">
    <location>
        <begin position="30"/>
        <end position="50"/>
    </location>
</feature>
<accession>A0A1G7PMK9</accession>